<keyword evidence="2" id="KW-1185">Reference proteome</keyword>
<sequence>MLHPDVVKYFMILSVALAGCKKNASEPPQHCDRVIAEWKENKNLRYEYNAIGKIQSVMREDFPEKTLLAYDAEGRLINSGTNTYRYEKEGKKIVDAYGSIYLINNNNQVIYWEYPPQNNQVNKGTFEYDNNGFMTKSKTYTYNTADLSNYTVFQDIVYTNTVQNGNLIQANAWKKLYRAGLPANLTTSSFRYTYDAARPNNIPDTDYRPYKYAKRSAGLLLSETDGTTTNNYTYKFDTKGRVVQVDRIQGGTIETIRTFKYQCE</sequence>
<dbReference type="Proteomes" id="UP001549749">
    <property type="component" value="Unassembled WGS sequence"/>
</dbReference>
<proteinExistence type="predicted"/>
<protein>
    <recommendedName>
        <fullName evidence="3">YD repeat-containing protein</fullName>
    </recommendedName>
</protein>
<evidence type="ECO:0008006" key="3">
    <source>
        <dbReference type="Google" id="ProtNLM"/>
    </source>
</evidence>
<gene>
    <name evidence="1" type="ORF">ABR189_22140</name>
</gene>
<reference evidence="1 2" key="1">
    <citation type="submission" date="2024-06" db="EMBL/GenBank/DDBJ databases">
        <title>Chitinophaga defluvii sp. nov., isolated from municipal sewage.</title>
        <authorList>
            <person name="Zhang L."/>
        </authorList>
    </citation>
    <scope>NUCLEOTIDE SEQUENCE [LARGE SCALE GENOMIC DNA]</scope>
    <source>
        <strain evidence="1 2">H8</strain>
    </source>
</reference>
<dbReference type="EMBL" id="JBEXAC010000002">
    <property type="protein sequence ID" value="MET7000107.1"/>
    <property type="molecule type" value="Genomic_DNA"/>
</dbReference>
<accession>A0ABV2TAP7</accession>
<organism evidence="1 2">
    <name type="scientific">Chitinophaga defluvii</name>
    <dbReference type="NCBI Taxonomy" id="3163343"/>
    <lineage>
        <taxon>Bacteria</taxon>
        <taxon>Pseudomonadati</taxon>
        <taxon>Bacteroidota</taxon>
        <taxon>Chitinophagia</taxon>
        <taxon>Chitinophagales</taxon>
        <taxon>Chitinophagaceae</taxon>
        <taxon>Chitinophaga</taxon>
    </lineage>
</organism>
<dbReference type="RefSeq" id="WP_354662667.1">
    <property type="nucleotide sequence ID" value="NZ_JBEXAC010000002.1"/>
</dbReference>
<name>A0ABV2TAP7_9BACT</name>
<evidence type="ECO:0000313" key="1">
    <source>
        <dbReference type="EMBL" id="MET7000107.1"/>
    </source>
</evidence>
<comment type="caution">
    <text evidence="1">The sequence shown here is derived from an EMBL/GenBank/DDBJ whole genome shotgun (WGS) entry which is preliminary data.</text>
</comment>
<evidence type="ECO:0000313" key="2">
    <source>
        <dbReference type="Proteomes" id="UP001549749"/>
    </source>
</evidence>